<dbReference type="Gene3D" id="3.40.1280.10">
    <property type="match status" value="1"/>
</dbReference>
<dbReference type="GO" id="GO:0002939">
    <property type="term" value="P:tRNA N1-guanine methylation"/>
    <property type="evidence" value="ECO:0007669"/>
    <property type="project" value="TreeGrafter"/>
</dbReference>
<evidence type="ECO:0000256" key="14">
    <source>
        <dbReference type="ARBA" id="ARBA00047783"/>
    </source>
</evidence>
<proteinExistence type="inferred from homology"/>
<dbReference type="InterPro" id="IPR016009">
    <property type="entry name" value="tRNA_MeTrfase_TRMD/TRM10"/>
</dbReference>
<feature type="domain" description="tRNA methyltransferase TRMD/TRM10-type" evidence="18">
    <location>
        <begin position="4"/>
        <end position="226"/>
    </location>
</feature>
<evidence type="ECO:0000256" key="10">
    <source>
        <dbReference type="ARBA" id="ARBA00022691"/>
    </source>
</evidence>
<comment type="similarity">
    <text evidence="3 15 17">Belongs to the RNA methyltransferase TrmD family.</text>
</comment>
<dbReference type="HAMAP" id="MF_00605">
    <property type="entry name" value="TrmD"/>
    <property type="match status" value="1"/>
</dbReference>
<evidence type="ECO:0000256" key="7">
    <source>
        <dbReference type="ARBA" id="ARBA00022490"/>
    </source>
</evidence>
<evidence type="ECO:0000256" key="9">
    <source>
        <dbReference type="ARBA" id="ARBA00022679"/>
    </source>
</evidence>
<keyword evidence="9 15" id="KW-0808">Transferase</keyword>
<dbReference type="EMBL" id="CXWC01000002">
    <property type="protein sequence ID" value="CTQ67057.1"/>
    <property type="molecule type" value="Genomic_DNA"/>
</dbReference>
<dbReference type="PANTHER" id="PTHR46417">
    <property type="entry name" value="TRNA (GUANINE-N(1)-)-METHYLTRANSFERASE"/>
    <property type="match status" value="1"/>
</dbReference>
<dbReference type="InterPro" id="IPR023148">
    <property type="entry name" value="tRNA_m1G_MeTrfase_C_sf"/>
</dbReference>
<name>A0A0M6Z892_9HYPH</name>
<evidence type="ECO:0000256" key="6">
    <source>
        <dbReference type="ARBA" id="ARBA00014679"/>
    </source>
</evidence>
<dbReference type="InterPro" id="IPR002649">
    <property type="entry name" value="tRNA_m1G_MeTrfase_TrmD"/>
</dbReference>
<evidence type="ECO:0000256" key="15">
    <source>
        <dbReference type="HAMAP-Rule" id="MF_00605"/>
    </source>
</evidence>
<evidence type="ECO:0000256" key="5">
    <source>
        <dbReference type="ARBA" id="ARBA00012807"/>
    </source>
</evidence>
<dbReference type="AlphaFoldDB" id="A0A0M6Z892"/>
<accession>A0A0M6Z892</accession>
<keyword evidence="20" id="KW-1185">Reference proteome</keyword>
<evidence type="ECO:0000256" key="4">
    <source>
        <dbReference type="ARBA" id="ARBA00011738"/>
    </source>
</evidence>
<dbReference type="GO" id="GO:0052906">
    <property type="term" value="F:tRNA (guanine(37)-N1)-methyltransferase activity"/>
    <property type="evidence" value="ECO:0007669"/>
    <property type="project" value="UniProtKB-UniRule"/>
</dbReference>
<feature type="binding site" evidence="15 16">
    <location>
        <begin position="134"/>
        <end position="139"/>
    </location>
    <ligand>
        <name>S-adenosyl-L-methionine</name>
        <dbReference type="ChEBI" id="CHEBI:59789"/>
    </ligand>
</feature>
<dbReference type="OrthoDB" id="9807416at2"/>
<dbReference type="RefSeq" id="WP_055115239.1">
    <property type="nucleotide sequence ID" value="NZ_CANKXR010000002.1"/>
</dbReference>
<dbReference type="GO" id="GO:0005829">
    <property type="term" value="C:cytosol"/>
    <property type="evidence" value="ECO:0007669"/>
    <property type="project" value="TreeGrafter"/>
</dbReference>
<dbReference type="NCBIfam" id="TIGR00088">
    <property type="entry name" value="trmD"/>
    <property type="match status" value="1"/>
</dbReference>
<keyword evidence="11 15" id="KW-0819">tRNA processing</keyword>
<evidence type="ECO:0000256" key="1">
    <source>
        <dbReference type="ARBA" id="ARBA00002634"/>
    </source>
</evidence>
<evidence type="ECO:0000256" key="11">
    <source>
        <dbReference type="ARBA" id="ARBA00022694"/>
    </source>
</evidence>
<protein>
    <recommendedName>
        <fullName evidence="6 15">tRNA (guanine-N(1)-)-methyltransferase</fullName>
        <ecNumber evidence="5 15">2.1.1.228</ecNumber>
    </recommendedName>
    <alternativeName>
        <fullName evidence="12 15">M1G-methyltransferase</fullName>
    </alternativeName>
    <alternativeName>
        <fullName evidence="13 15">tRNA [GM37] methyltransferase</fullName>
    </alternativeName>
</protein>
<dbReference type="Proteomes" id="UP000049983">
    <property type="component" value="Unassembled WGS sequence"/>
</dbReference>
<feature type="binding site" evidence="15 16">
    <location>
        <position position="114"/>
    </location>
    <ligand>
        <name>S-adenosyl-L-methionine</name>
        <dbReference type="ChEBI" id="CHEBI:59789"/>
    </ligand>
</feature>
<keyword evidence="10 15" id="KW-0949">S-adenosyl-L-methionine</keyword>
<comment type="catalytic activity">
    <reaction evidence="14 15 17">
        <text>guanosine(37) in tRNA + S-adenosyl-L-methionine = N(1)-methylguanosine(37) in tRNA + S-adenosyl-L-homocysteine + H(+)</text>
        <dbReference type="Rhea" id="RHEA:36899"/>
        <dbReference type="Rhea" id="RHEA-COMP:10145"/>
        <dbReference type="Rhea" id="RHEA-COMP:10147"/>
        <dbReference type="ChEBI" id="CHEBI:15378"/>
        <dbReference type="ChEBI" id="CHEBI:57856"/>
        <dbReference type="ChEBI" id="CHEBI:59789"/>
        <dbReference type="ChEBI" id="CHEBI:73542"/>
        <dbReference type="ChEBI" id="CHEBI:74269"/>
        <dbReference type="EC" id="2.1.1.228"/>
    </reaction>
</comment>
<dbReference type="Gene3D" id="1.10.1270.20">
    <property type="entry name" value="tRNA(m1g37)methyltransferase, domain 2"/>
    <property type="match status" value="1"/>
</dbReference>
<evidence type="ECO:0000256" key="3">
    <source>
        <dbReference type="ARBA" id="ARBA00007630"/>
    </source>
</evidence>
<evidence type="ECO:0000313" key="20">
    <source>
        <dbReference type="Proteomes" id="UP000049983"/>
    </source>
</evidence>
<comment type="function">
    <text evidence="1 15 17">Specifically methylates guanosine-37 in various tRNAs.</text>
</comment>
<evidence type="ECO:0000259" key="18">
    <source>
        <dbReference type="Pfam" id="PF01746"/>
    </source>
</evidence>
<evidence type="ECO:0000256" key="12">
    <source>
        <dbReference type="ARBA" id="ARBA00029736"/>
    </source>
</evidence>
<dbReference type="InterPro" id="IPR029028">
    <property type="entry name" value="Alpha/beta_knot_MTases"/>
</dbReference>
<evidence type="ECO:0000313" key="19">
    <source>
        <dbReference type="EMBL" id="CTQ67057.1"/>
    </source>
</evidence>
<dbReference type="EC" id="2.1.1.228" evidence="5 15"/>
<comment type="subcellular location">
    <subcellularLocation>
        <location evidence="2 15 17">Cytoplasm</location>
    </subcellularLocation>
</comment>
<reference evidence="20" key="1">
    <citation type="submission" date="2015-07" db="EMBL/GenBank/DDBJ databases">
        <authorList>
            <person name="Rodrigo-Torres Lidia"/>
            <person name="Arahal R.David."/>
        </authorList>
    </citation>
    <scope>NUCLEOTIDE SEQUENCE [LARGE SCALE GENOMIC DNA]</scope>
    <source>
        <strain evidence="20">CECT 5096</strain>
    </source>
</reference>
<evidence type="ECO:0000256" key="13">
    <source>
        <dbReference type="ARBA" id="ARBA00033392"/>
    </source>
</evidence>
<dbReference type="Pfam" id="PF01746">
    <property type="entry name" value="tRNA_m1G_MT"/>
    <property type="match status" value="1"/>
</dbReference>
<dbReference type="PANTHER" id="PTHR46417:SF1">
    <property type="entry name" value="TRNA (GUANINE-N(1)-)-METHYLTRANSFERASE"/>
    <property type="match status" value="1"/>
</dbReference>
<dbReference type="NCBIfam" id="NF000648">
    <property type="entry name" value="PRK00026.1"/>
    <property type="match status" value="1"/>
</dbReference>
<evidence type="ECO:0000256" key="16">
    <source>
        <dbReference type="PIRSR" id="PIRSR000386-1"/>
    </source>
</evidence>
<gene>
    <name evidence="15 19" type="primary">trmD</name>
    <name evidence="19" type="ORF">LA5096_01318</name>
</gene>
<keyword evidence="8 15" id="KW-0489">Methyltransferase</keyword>
<keyword evidence="7 15" id="KW-0963">Cytoplasm</keyword>
<dbReference type="CDD" id="cd18080">
    <property type="entry name" value="TrmD-like"/>
    <property type="match status" value="1"/>
</dbReference>
<sequence length="236" mass="25842">MPFKATILSLYPDMFPGPLGHSLSGRALARALWALETVQIRDFATDKHRSVDDTPAGGGAGMVLRADILAMAVDAAAPAGDPRPRLLMSPRGRPFTQERAHELASGPGAIIVCGRFEGVDQRVIDSRELEEVSVGDYILSGGEVAAITMLDAIIRLIPGVMGNIESADTESFETGLLEHPHYTRPAAFENMPIPDVLTSGNHQKIHEWRMAEAERLTRERRPDLWESYMADEDDVD</sequence>
<dbReference type="STRING" id="311410.LA5095_02462"/>
<evidence type="ECO:0000256" key="2">
    <source>
        <dbReference type="ARBA" id="ARBA00004496"/>
    </source>
</evidence>
<dbReference type="SUPFAM" id="SSF75217">
    <property type="entry name" value="alpha/beta knot"/>
    <property type="match status" value="1"/>
</dbReference>
<comment type="subunit">
    <text evidence="4 15 17">Homodimer.</text>
</comment>
<evidence type="ECO:0000256" key="17">
    <source>
        <dbReference type="RuleBase" id="RU003464"/>
    </source>
</evidence>
<dbReference type="PIRSF" id="PIRSF000386">
    <property type="entry name" value="tRNA_mtase"/>
    <property type="match status" value="1"/>
</dbReference>
<dbReference type="GeneID" id="97668743"/>
<dbReference type="InterPro" id="IPR029026">
    <property type="entry name" value="tRNA_m1G_MTases_N"/>
</dbReference>
<evidence type="ECO:0000256" key="8">
    <source>
        <dbReference type="ARBA" id="ARBA00022603"/>
    </source>
</evidence>
<organism evidence="19 20">
    <name type="scientific">Roseibium album</name>
    <dbReference type="NCBI Taxonomy" id="311410"/>
    <lineage>
        <taxon>Bacteria</taxon>
        <taxon>Pseudomonadati</taxon>
        <taxon>Pseudomonadota</taxon>
        <taxon>Alphaproteobacteria</taxon>
        <taxon>Hyphomicrobiales</taxon>
        <taxon>Stappiaceae</taxon>
        <taxon>Roseibium</taxon>
    </lineage>
</organism>